<dbReference type="AlphaFoldDB" id="A0A9X2G2G4"/>
<protein>
    <submittedName>
        <fullName evidence="1">Pretoxin HINT domain-containing protein</fullName>
    </submittedName>
</protein>
<accession>A0A9X2G2G4</accession>
<comment type="caution">
    <text evidence="1">The sequence shown here is derived from an EMBL/GenBank/DDBJ whole genome shotgun (WGS) entry which is preliminary data.</text>
</comment>
<gene>
    <name evidence="1" type="ORF">APR03_003198</name>
</gene>
<organism evidence="1 2">
    <name type="scientific">Promicromonospora thailandica</name>
    <dbReference type="NCBI Taxonomy" id="765201"/>
    <lineage>
        <taxon>Bacteria</taxon>
        <taxon>Bacillati</taxon>
        <taxon>Actinomycetota</taxon>
        <taxon>Actinomycetes</taxon>
        <taxon>Micrococcales</taxon>
        <taxon>Promicromonosporaceae</taxon>
        <taxon>Promicromonospora</taxon>
    </lineage>
</organism>
<dbReference type="Proteomes" id="UP001139493">
    <property type="component" value="Unassembled WGS sequence"/>
</dbReference>
<reference evidence="1" key="1">
    <citation type="submission" date="2022-06" db="EMBL/GenBank/DDBJ databases">
        <title>Genomic Encyclopedia of Archaeal and Bacterial Type Strains, Phase II (KMG-II): from individual species to whole genera.</title>
        <authorList>
            <person name="Goeker M."/>
        </authorList>
    </citation>
    <scope>NUCLEOTIDE SEQUENCE</scope>
    <source>
        <strain evidence="1">DSM 26652</strain>
    </source>
</reference>
<keyword evidence="2" id="KW-1185">Reference proteome</keyword>
<dbReference type="Pfam" id="PF07591">
    <property type="entry name" value="PT-HINT"/>
    <property type="match status" value="1"/>
</dbReference>
<evidence type="ECO:0000313" key="2">
    <source>
        <dbReference type="Proteomes" id="UP001139493"/>
    </source>
</evidence>
<name>A0A9X2G2G4_9MICO</name>
<sequence>MEDIRVGDKVWAHDLVTGRDELQVVVETFVRSTGELFHLTIGGQRVSTTAEHPFWVQGRGWVDAAFLREGDLLVTSAGATTPVQGIQIEQRAEQDVETVYNFHVQTHSNYYVYAGTTPVLVHNASHGRAINWSSKSTPTFGHTFSRHGAGKKMTDNLTGRAATEGKQQGQWIDDDAAADLLRKAHDDGVWTEIPHPPKKAQTQQDAVTIDIPEGTGQVILPGGEIVPATKAVVVPRYNGMIKDAYPILETPS</sequence>
<dbReference type="SUPFAM" id="SSF51294">
    <property type="entry name" value="Hedgehog/intein (Hint) domain"/>
    <property type="match status" value="1"/>
</dbReference>
<dbReference type="EMBL" id="JAMTCS010000009">
    <property type="protein sequence ID" value="MCP2265840.1"/>
    <property type="molecule type" value="Genomic_DNA"/>
</dbReference>
<dbReference type="Gene3D" id="2.170.16.10">
    <property type="entry name" value="Hedgehog/Intein (Hint) domain"/>
    <property type="match status" value="1"/>
</dbReference>
<evidence type="ECO:0000313" key="1">
    <source>
        <dbReference type="EMBL" id="MCP2265840.1"/>
    </source>
</evidence>
<proteinExistence type="predicted"/>
<dbReference type="InterPro" id="IPR036844">
    <property type="entry name" value="Hint_dom_sf"/>
</dbReference>